<feature type="compositionally biased region" description="Basic and acidic residues" evidence="1">
    <location>
        <begin position="157"/>
        <end position="166"/>
    </location>
</feature>
<evidence type="ECO:0000313" key="3">
    <source>
        <dbReference type="Proteomes" id="UP000288002"/>
    </source>
</evidence>
<accession>A0AA94EIZ8</accession>
<dbReference type="Proteomes" id="UP000288002">
    <property type="component" value="Unassembled WGS sequence"/>
</dbReference>
<proteinExistence type="predicted"/>
<sequence>MRLGVWLGFFGEASLGVYIRCCGNGGLGFRPDGDSLFLQTPKKSKQKNACSYVRPARWGSGFPRSGIHPGASSTVCFAAPPLAVFGCAKRSLRSHPRMNPGTRPSDVARGSRSKAAAELALILLSGEEQKRFAVDFSGSWPASDGGLRADQSLTDPTHSHCRSELARDGGLPADPFLLGVPNPTVGASLLAKAADQTPSKLRAIPGTSCPV</sequence>
<reference evidence="2 3" key="1">
    <citation type="submission" date="2016-10" db="EMBL/GenBank/DDBJ databases">
        <title>Search of new enzymes for the oxidation of sulfur compounds.</title>
        <authorList>
            <person name="Novo A."/>
            <person name="Moreira I.S."/>
            <person name="Castro P.M."/>
        </authorList>
    </citation>
    <scope>NUCLEOTIDE SEQUENCE [LARGE SCALE GENOMIC DNA]</scope>
    <source>
        <strain evidence="2 3">A9</strain>
    </source>
</reference>
<gene>
    <name evidence="2" type="ORF">A9HBioS_5078</name>
</gene>
<dbReference type="AlphaFoldDB" id="A0AA94EIZ8"/>
<comment type="caution">
    <text evidence="2">The sequence shown here is derived from an EMBL/GenBank/DDBJ whole genome shotgun (WGS) entry which is preliminary data.</text>
</comment>
<organism evidence="2 3">
    <name type="scientific">Pseudomonas koreensis</name>
    <dbReference type="NCBI Taxonomy" id="198620"/>
    <lineage>
        <taxon>Bacteria</taxon>
        <taxon>Pseudomonadati</taxon>
        <taxon>Pseudomonadota</taxon>
        <taxon>Gammaproteobacteria</taxon>
        <taxon>Pseudomonadales</taxon>
        <taxon>Pseudomonadaceae</taxon>
        <taxon>Pseudomonas</taxon>
    </lineage>
</organism>
<protein>
    <submittedName>
        <fullName evidence="2">Uncharacterized protein</fullName>
    </submittedName>
</protein>
<name>A0AA94EIZ8_9PSED</name>
<dbReference type="EMBL" id="MKWS01000022">
    <property type="protein sequence ID" value="RVD75111.1"/>
    <property type="molecule type" value="Genomic_DNA"/>
</dbReference>
<evidence type="ECO:0000256" key="1">
    <source>
        <dbReference type="SAM" id="MobiDB-lite"/>
    </source>
</evidence>
<feature type="region of interest" description="Disordered" evidence="1">
    <location>
        <begin position="147"/>
        <end position="166"/>
    </location>
</feature>
<evidence type="ECO:0000313" key="2">
    <source>
        <dbReference type="EMBL" id="RVD75111.1"/>
    </source>
</evidence>